<dbReference type="InterPro" id="IPR052147">
    <property type="entry name" value="PP2-like/Lectin"/>
</dbReference>
<dbReference type="Proteomes" id="UP000006882">
    <property type="component" value="Chromosome G6"/>
</dbReference>
<dbReference type="InterPro" id="IPR025886">
    <property type="entry name" value="PP2-like"/>
</dbReference>
<feature type="chain" id="PRO_5012829288" evidence="1">
    <location>
        <begin position="17"/>
        <end position="163"/>
    </location>
</feature>
<protein>
    <submittedName>
        <fullName evidence="2">Uncharacterized protein</fullName>
    </submittedName>
</protein>
<dbReference type="PANTHER" id="PTHR48478:SF1">
    <property type="entry name" value="LECTIN-LIKE"/>
    <property type="match status" value="1"/>
</dbReference>
<sequence length="163" mass="18636">MQRLLISLALETLVRSWRWVQETSDGRTEAAELLGLSWLEVRGKLNTTKLSPGIQYEVVFVVKLQAKAYGWEVPVNLKLNVPHASENRWSKVNLTDKAREHWIEIPVGDFTASPKNLGTSSFHCMNMIRDGRLDLLSKVLSFGQFTNNLAYEQRDDVLVFSFL</sequence>
<proteinExistence type="predicted"/>
<feature type="signal peptide" evidence="1">
    <location>
        <begin position="1"/>
        <end position="16"/>
    </location>
</feature>
<dbReference type="SMR" id="A0A251NU19"/>
<dbReference type="GO" id="GO:0030246">
    <property type="term" value="F:carbohydrate binding"/>
    <property type="evidence" value="ECO:0007669"/>
    <property type="project" value="InterPro"/>
</dbReference>
<dbReference type="Pfam" id="PF14299">
    <property type="entry name" value="PP2"/>
    <property type="match status" value="1"/>
</dbReference>
<dbReference type="EMBL" id="CM007656">
    <property type="protein sequence ID" value="ONI02822.1"/>
    <property type="molecule type" value="Genomic_DNA"/>
</dbReference>
<name>A0A251NU19_PRUPE</name>
<keyword evidence="1" id="KW-0732">Signal</keyword>
<gene>
    <name evidence="2" type="ORF">PRUPE_6G223700</name>
</gene>
<evidence type="ECO:0000313" key="3">
    <source>
        <dbReference type="Proteomes" id="UP000006882"/>
    </source>
</evidence>
<evidence type="ECO:0000313" key="2">
    <source>
        <dbReference type="EMBL" id="ONI02822.1"/>
    </source>
</evidence>
<dbReference type="AlphaFoldDB" id="A0A251NU19"/>
<reference evidence="2 3" key="1">
    <citation type="journal article" date="2013" name="Nat. Genet.">
        <title>The high-quality draft genome of peach (Prunus persica) identifies unique patterns of genetic diversity, domestication and genome evolution.</title>
        <authorList>
            <consortium name="International Peach Genome Initiative"/>
            <person name="Verde I."/>
            <person name="Abbott A.G."/>
            <person name="Scalabrin S."/>
            <person name="Jung S."/>
            <person name="Shu S."/>
            <person name="Marroni F."/>
            <person name="Zhebentyayeva T."/>
            <person name="Dettori M.T."/>
            <person name="Grimwood J."/>
            <person name="Cattonaro F."/>
            <person name="Zuccolo A."/>
            <person name="Rossini L."/>
            <person name="Jenkins J."/>
            <person name="Vendramin E."/>
            <person name="Meisel L.A."/>
            <person name="Decroocq V."/>
            <person name="Sosinski B."/>
            <person name="Prochnik S."/>
            <person name="Mitros T."/>
            <person name="Policriti A."/>
            <person name="Cipriani G."/>
            <person name="Dondini L."/>
            <person name="Ficklin S."/>
            <person name="Goodstein D.M."/>
            <person name="Xuan P."/>
            <person name="Del Fabbro C."/>
            <person name="Aramini V."/>
            <person name="Copetti D."/>
            <person name="Gonzalez S."/>
            <person name="Horner D.S."/>
            <person name="Falchi R."/>
            <person name="Lucas S."/>
            <person name="Mica E."/>
            <person name="Maldonado J."/>
            <person name="Lazzari B."/>
            <person name="Bielenberg D."/>
            <person name="Pirona R."/>
            <person name="Miculan M."/>
            <person name="Barakat A."/>
            <person name="Testolin R."/>
            <person name="Stella A."/>
            <person name="Tartarini S."/>
            <person name="Tonutti P."/>
            <person name="Arus P."/>
            <person name="Orellana A."/>
            <person name="Wells C."/>
            <person name="Main D."/>
            <person name="Vizzotto G."/>
            <person name="Silva H."/>
            <person name="Salamini F."/>
            <person name="Schmutz J."/>
            <person name="Morgante M."/>
            <person name="Rokhsar D.S."/>
        </authorList>
    </citation>
    <scope>NUCLEOTIDE SEQUENCE [LARGE SCALE GENOMIC DNA]</scope>
    <source>
        <strain evidence="3">cv. Nemared</strain>
    </source>
</reference>
<dbReference type="STRING" id="3760.A0A251NU19"/>
<keyword evidence="3" id="KW-1185">Reference proteome</keyword>
<dbReference type="OrthoDB" id="1032996at2759"/>
<organism evidence="2 3">
    <name type="scientific">Prunus persica</name>
    <name type="common">Peach</name>
    <name type="synonym">Amygdalus persica</name>
    <dbReference type="NCBI Taxonomy" id="3760"/>
    <lineage>
        <taxon>Eukaryota</taxon>
        <taxon>Viridiplantae</taxon>
        <taxon>Streptophyta</taxon>
        <taxon>Embryophyta</taxon>
        <taxon>Tracheophyta</taxon>
        <taxon>Spermatophyta</taxon>
        <taxon>Magnoliopsida</taxon>
        <taxon>eudicotyledons</taxon>
        <taxon>Gunneridae</taxon>
        <taxon>Pentapetalae</taxon>
        <taxon>rosids</taxon>
        <taxon>fabids</taxon>
        <taxon>Rosales</taxon>
        <taxon>Rosaceae</taxon>
        <taxon>Amygdaloideae</taxon>
        <taxon>Amygdaleae</taxon>
        <taxon>Prunus</taxon>
    </lineage>
</organism>
<dbReference type="PANTHER" id="PTHR48478">
    <property type="entry name" value="LECTIN-LIKE"/>
    <property type="match status" value="1"/>
</dbReference>
<accession>A0A251NU19</accession>
<evidence type="ECO:0000256" key="1">
    <source>
        <dbReference type="SAM" id="SignalP"/>
    </source>
</evidence>
<dbReference type="Gramene" id="ONI02822">
    <property type="protein sequence ID" value="ONI02822"/>
    <property type="gene ID" value="PRUPE_6G223700"/>
</dbReference>